<dbReference type="GO" id="GO:0005783">
    <property type="term" value="C:endoplasmic reticulum"/>
    <property type="evidence" value="ECO:0007669"/>
    <property type="project" value="UniProtKB-SubCell"/>
</dbReference>
<dbReference type="GO" id="GO:0016020">
    <property type="term" value="C:membrane"/>
    <property type="evidence" value="ECO:0007669"/>
    <property type="project" value="UniProtKB-SubCell"/>
</dbReference>
<evidence type="ECO:0000256" key="5">
    <source>
        <dbReference type="ARBA" id="ARBA00023128"/>
    </source>
</evidence>
<evidence type="ECO:0000256" key="4">
    <source>
        <dbReference type="ARBA" id="ARBA00022824"/>
    </source>
</evidence>
<evidence type="ECO:0000256" key="2">
    <source>
        <dbReference type="ARBA" id="ARBA00004240"/>
    </source>
</evidence>
<comment type="subcellular location">
    <subcellularLocation>
        <location evidence="2">Endoplasmic reticulum</location>
    </subcellularLocation>
    <subcellularLocation>
        <location evidence="3">Membrane</location>
    </subcellularLocation>
    <subcellularLocation>
        <location evidence="1">Mitochondrion</location>
    </subcellularLocation>
</comment>
<dbReference type="InterPro" id="IPR007751">
    <property type="entry name" value="DUF676_lipase-like"/>
</dbReference>
<evidence type="ECO:0000256" key="3">
    <source>
        <dbReference type="ARBA" id="ARBA00004370"/>
    </source>
</evidence>
<gene>
    <name evidence="9" type="ORF">KC19_4G019800</name>
</gene>
<evidence type="ECO:0000256" key="1">
    <source>
        <dbReference type="ARBA" id="ARBA00004173"/>
    </source>
</evidence>
<comment type="caution">
    <text evidence="9">The sequence shown here is derived from an EMBL/GenBank/DDBJ whole genome shotgun (WGS) entry which is preliminary data.</text>
</comment>
<feature type="domain" description="DUF676" evidence="8">
    <location>
        <begin position="126"/>
        <end position="207"/>
    </location>
</feature>
<dbReference type="InterPro" id="IPR052374">
    <property type="entry name" value="SERAC1"/>
</dbReference>
<dbReference type="PANTHER" id="PTHR48182:SF2">
    <property type="entry name" value="PROTEIN SERAC1"/>
    <property type="match status" value="1"/>
</dbReference>
<feature type="signal peptide" evidence="7">
    <location>
        <begin position="1"/>
        <end position="22"/>
    </location>
</feature>
<keyword evidence="7" id="KW-0732">Signal</keyword>
<evidence type="ECO:0000256" key="7">
    <source>
        <dbReference type="SAM" id="SignalP"/>
    </source>
</evidence>
<name>A0A8T0I4B9_CERPU</name>
<sequence length="348" mass="39010">MGSWIPSWMASWMASWVPSWMASLWSGSPAEDACVNSSNSSGPESITKISNGVYKLSEPGGPLKVEIVFIHGLQLFDYRDAYWKTWIAGKTDKDGKEFCWPIAWLAGDVPGARIWSLSYDSTALRTGTTGNVDGYASGESLVQEMVEFAKIGRHNCPVVFVCHSLGGLMVKEIVKHAHEKFGKDEKYKNFLQSIRGYLFYSTPHDGSCLADYCKHLPKMGKMVSRLEVINDGIGRLNSSFEGIEKDYYPNRWQYSAIGEAHMTKVPCTGIAVKIVEETSARHGYKHFMTAPADHFGVCKPEEKTSISYLRLLNLIEDVVGDKPSLQTNDEVKHDRSELIYSKVVQRMR</sequence>
<reference evidence="9" key="1">
    <citation type="submission" date="2020-06" db="EMBL/GenBank/DDBJ databases">
        <title>WGS assembly of Ceratodon purpureus strain R40.</title>
        <authorList>
            <person name="Carey S.B."/>
            <person name="Jenkins J."/>
            <person name="Shu S."/>
            <person name="Lovell J.T."/>
            <person name="Sreedasyam A."/>
            <person name="Maumus F."/>
            <person name="Tiley G.P."/>
            <person name="Fernandez-Pozo N."/>
            <person name="Barry K."/>
            <person name="Chen C."/>
            <person name="Wang M."/>
            <person name="Lipzen A."/>
            <person name="Daum C."/>
            <person name="Saski C.A."/>
            <person name="Payton A.C."/>
            <person name="Mcbreen J.C."/>
            <person name="Conrad R.E."/>
            <person name="Kollar L.M."/>
            <person name="Olsson S."/>
            <person name="Huttunen S."/>
            <person name="Landis J.B."/>
            <person name="Wickett N.J."/>
            <person name="Johnson M.G."/>
            <person name="Rensing S.A."/>
            <person name="Grimwood J."/>
            <person name="Schmutz J."/>
            <person name="Mcdaniel S.F."/>
        </authorList>
    </citation>
    <scope>NUCLEOTIDE SEQUENCE</scope>
    <source>
        <strain evidence="9">R40</strain>
    </source>
</reference>
<dbReference type="AlphaFoldDB" id="A0A8T0I4B9"/>
<organism evidence="9 10">
    <name type="scientific">Ceratodon purpureus</name>
    <name type="common">Fire moss</name>
    <name type="synonym">Dicranum purpureum</name>
    <dbReference type="NCBI Taxonomy" id="3225"/>
    <lineage>
        <taxon>Eukaryota</taxon>
        <taxon>Viridiplantae</taxon>
        <taxon>Streptophyta</taxon>
        <taxon>Embryophyta</taxon>
        <taxon>Bryophyta</taxon>
        <taxon>Bryophytina</taxon>
        <taxon>Bryopsida</taxon>
        <taxon>Dicranidae</taxon>
        <taxon>Pseudoditrichales</taxon>
        <taxon>Ditrichaceae</taxon>
        <taxon>Ceratodon</taxon>
    </lineage>
</organism>
<dbReference type="Proteomes" id="UP000822688">
    <property type="component" value="Chromosome 4"/>
</dbReference>
<keyword evidence="10" id="KW-1185">Reference proteome</keyword>
<protein>
    <recommendedName>
        <fullName evidence="8">DUF676 domain-containing protein</fullName>
    </recommendedName>
</protein>
<keyword evidence="5" id="KW-0496">Mitochondrion</keyword>
<feature type="chain" id="PRO_5035914834" description="DUF676 domain-containing protein" evidence="7">
    <location>
        <begin position="23"/>
        <end position="348"/>
    </location>
</feature>
<dbReference type="PANTHER" id="PTHR48182">
    <property type="entry name" value="PROTEIN SERAC1"/>
    <property type="match status" value="1"/>
</dbReference>
<dbReference type="GO" id="GO:0005739">
    <property type="term" value="C:mitochondrion"/>
    <property type="evidence" value="ECO:0007669"/>
    <property type="project" value="UniProtKB-SubCell"/>
</dbReference>
<dbReference type="Pfam" id="PF05057">
    <property type="entry name" value="DUF676"/>
    <property type="match status" value="1"/>
</dbReference>
<keyword evidence="4" id="KW-0256">Endoplasmic reticulum</keyword>
<keyword evidence="6" id="KW-0472">Membrane</keyword>
<accession>A0A8T0I4B9</accession>
<evidence type="ECO:0000313" key="9">
    <source>
        <dbReference type="EMBL" id="KAG0578400.1"/>
    </source>
</evidence>
<dbReference type="SUPFAM" id="SSF53474">
    <property type="entry name" value="alpha/beta-Hydrolases"/>
    <property type="match status" value="1"/>
</dbReference>
<evidence type="ECO:0000256" key="6">
    <source>
        <dbReference type="ARBA" id="ARBA00023136"/>
    </source>
</evidence>
<evidence type="ECO:0000259" key="8">
    <source>
        <dbReference type="Pfam" id="PF05057"/>
    </source>
</evidence>
<evidence type="ECO:0000313" key="10">
    <source>
        <dbReference type="Proteomes" id="UP000822688"/>
    </source>
</evidence>
<dbReference type="Gene3D" id="3.40.50.1820">
    <property type="entry name" value="alpha/beta hydrolase"/>
    <property type="match status" value="1"/>
</dbReference>
<proteinExistence type="predicted"/>
<dbReference type="InterPro" id="IPR029058">
    <property type="entry name" value="AB_hydrolase_fold"/>
</dbReference>
<dbReference type="EMBL" id="CM026424">
    <property type="protein sequence ID" value="KAG0578400.1"/>
    <property type="molecule type" value="Genomic_DNA"/>
</dbReference>